<sequence length="298" mass="33842">MSEGDYNYLKNILDSQQAFSQSQPQQLWSPYVNNYLPDQFIEEDLSFTPLTSPAMTPSLSFQNMNLNHNLTFSPLTSPALRPTKQYEYQLDSNDQHLSQNQQSISSIRNNNQQKRNKTPSMSPYVVPKRKGSPPPVNLGSSHFSFMLSDSTSVISPALTPQLIPSNPSTLNSINPITPSQLMRLNTNSEPLSPGLTSATGMNGMKINSENEDYVETELNLEARKKFHKHAEQKRRDSLKNSFEELRKVLPPTEKNSSKLLLLKHAADFIRKARLKELENEKIVKKLQDDIRNLAEIKK</sequence>
<keyword evidence="2" id="KW-0539">Nucleus</keyword>
<dbReference type="AlphaFoldDB" id="A0AAD5XRT2"/>
<evidence type="ECO:0000313" key="6">
    <source>
        <dbReference type="Proteomes" id="UP001211065"/>
    </source>
</evidence>
<dbReference type="EMBL" id="JADGJW010002047">
    <property type="protein sequence ID" value="KAJ3199734.1"/>
    <property type="molecule type" value="Genomic_DNA"/>
</dbReference>
<dbReference type="InterPro" id="IPR036638">
    <property type="entry name" value="HLH_DNA-bd_sf"/>
</dbReference>
<reference evidence="5" key="1">
    <citation type="submission" date="2020-05" db="EMBL/GenBank/DDBJ databases">
        <title>Phylogenomic resolution of chytrid fungi.</title>
        <authorList>
            <person name="Stajich J.E."/>
            <person name="Amses K."/>
            <person name="Simmons R."/>
            <person name="Seto K."/>
            <person name="Myers J."/>
            <person name="Bonds A."/>
            <person name="Quandt C.A."/>
            <person name="Barry K."/>
            <person name="Liu P."/>
            <person name="Grigoriev I."/>
            <person name="Longcore J.E."/>
            <person name="James T.Y."/>
        </authorList>
    </citation>
    <scope>NUCLEOTIDE SEQUENCE</scope>
    <source>
        <strain evidence="5">JEL0476</strain>
    </source>
</reference>
<dbReference type="SMART" id="SM00353">
    <property type="entry name" value="HLH"/>
    <property type="match status" value="1"/>
</dbReference>
<proteinExistence type="predicted"/>
<dbReference type="GO" id="GO:0045944">
    <property type="term" value="P:positive regulation of transcription by RNA polymerase II"/>
    <property type="evidence" value="ECO:0007669"/>
    <property type="project" value="TreeGrafter"/>
</dbReference>
<dbReference type="GO" id="GO:0046983">
    <property type="term" value="F:protein dimerization activity"/>
    <property type="evidence" value="ECO:0007669"/>
    <property type="project" value="InterPro"/>
</dbReference>
<evidence type="ECO:0000259" key="4">
    <source>
        <dbReference type="PROSITE" id="PS50888"/>
    </source>
</evidence>
<dbReference type="SUPFAM" id="SSF47459">
    <property type="entry name" value="HLH, helix-loop-helix DNA-binding domain"/>
    <property type="match status" value="1"/>
</dbReference>
<accession>A0AAD5XRT2</accession>
<dbReference type="GO" id="GO:0003700">
    <property type="term" value="F:DNA-binding transcription factor activity"/>
    <property type="evidence" value="ECO:0007669"/>
    <property type="project" value="TreeGrafter"/>
</dbReference>
<dbReference type="PANTHER" id="PTHR10328">
    <property type="entry name" value="PROTEIN MAX MYC-ASSOCIATED FACTOR X"/>
    <property type="match status" value="1"/>
</dbReference>
<feature type="domain" description="BHLH" evidence="4">
    <location>
        <begin position="222"/>
        <end position="272"/>
    </location>
</feature>
<keyword evidence="6" id="KW-1185">Reference proteome</keyword>
<dbReference type="InterPro" id="IPR011598">
    <property type="entry name" value="bHLH_dom"/>
</dbReference>
<dbReference type="GO" id="GO:0090575">
    <property type="term" value="C:RNA polymerase II transcription regulator complex"/>
    <property type="evidence" value="ECO:0007669"/>
    <property type="project" value="TreeGrafter"/>
</dbReference>
<dbReference type="Proteomes" id="UP001211065">
    <property type="component" value="Unassembled WGS sequence"/>
</dbReference>
<dbReference type="Pfam" id="PF00010">
    <property type="entry name" value="HLH"/>
    <property type="match status" value="1"/>
</dbReference>
<dbReference type="PROSITE" id="PS50888">
    <property type="entry name" value="BHLH"/>
    <property type="match status" value="1"/>
</dbReference>
<keyword evidence="1" id="KW-0238">DNA-binding</keyword>
<gene>
    <name evidence="5" type="ORF">HK099_003028</name>
</gene>
<evidence type="ECO:0000256" key="1">
    <source>
        <dbReference type="ARBA" id="ARBA00023125"/>
    </source>
</evidence>
<evidence type="ECO:0000313" key="5">
    <source>
        <dbReference type="EMBL" id="KAJ3199734.1"/>
    </source>
</evidence>
<comment type="caution">
    <text evidence="5">The sequence shown here is derived from an EMBL/GenBank/DDBJ whole genome shotgun (WGS) entry which is preliminary data.</text>
</comment>
<evidence type="ECO:0000256" key="2">
    <source>
        <dbReference type="ARBA" id="ARBA00023242"/>
    </source>
</evidence>
<dbReference type="PANTHER" id="PTHR10328:SF15">
    <property type="entry name" value="BHLH TRANSCRIPTION FACTOR"/>
    <property type="match status" value="1"/>
</dbReference>
<feature type="region of interest" description="Disordered" evidence="3">
    <location>
        <begin position="107"/>
        <end position="135"/>
    </location>
</feature>
<evidence type="ECO:0000256" key="3">
    <source>
        <dbReference type="SAM" id="MobiDB-lite"/>
    </source>
</evidence>
<protein>
    <recommendedName>
        <fullName evidence="4">BHLH domain-containing protein</fullName>
    </recommendedName>
</protein>
<dbReference type="GO" id="GO:0003677">
    <property type="term" value="F:DNA binding"/>
    <property type="evidence" value="ECO:0007669"/>
    <property type="project" value="UniProtKB-KW"/>
</dbReference>
<name>A0AAD5XRT2_9FUNG</name>
<organism evidence="5 6">
    <name type="scientific">Clydaea vesicula</name>
    <dbReference type="NCBI Taxonomy" id="447962"/>
    <lineage>
        <taxon>Eukaryota</taxon>
        <taxon>Fungi</taxon>
        <taxon>Fungi incertae sedis</taxon>
        <taxon>Chytridiomycota</taxon>
        <taxon>Chytridiomycota incertae sedis</taxon>
        <taxon>Chytridiomycetes</taxon>
        <taxon>Lobulomycetales</taxon>
        <taxon>Lobulomycetaceae</taxon>
        <taxon>Clydaea</taxon>
    </lineage>
</organism>
<dbReference type="Gene3D" id="4.10.280.10">
    <property type="entry name" value="Helix-loop-helix DNA-binding domain"/>
    <property type="match status" value="1"/>
</dbReference>